<evidence type="ECO:0000256" key="5">
    <source>
        <dbReference type="ARBA" id="ARBA00023136"/>
    </source>
</evidence>
<feature type="domain" description="Yip1" evidence="7">
    <location>
        <begin position="59"/>
        <end position="195"/>
    </location>
</feature>
<evidence type="ECO:0000256" key="2">
    <source>
        <dbReference type="ARBA" id="ARBA00010596"/>
    </source>
</evidence>
<evidence type="ECO:0000256" key="6">
    <source>
        <dbReference type="RuleBase" id="RU361264"/>
    </source>
</evidence>
<keyword evidence="4 6" id="KW-1133">Transmembrane helix</keyword>
<name>A0A250WX50_9CHLO</name>
<keyword evidence="3 6" id="KW-0812">Transmembrane</keyword>
<feature type="transmembrane region" description="Helical" evidence="6">
    <location>
        <begin position="119"/>
        <end position="141"/>
    </location>
</feature>
<dbReference type="PANTHER" id="PTHR21236">
    <property type="entry name" value="GOLGI MEMBRANE PROTEIN YIP1"/>
    <property type="match status" value="1"/>
</dbReference>
<feature type="transmembrane region" description="Helical" evidence="6">
    <location>
        <begin position="180"/>
        <end position="198"/>
    </location>
</feature>
<dbReference type="Proteomes" id="UP000232323">
    <property type="component" value="Unassembled WGS sequence"/>
</dbReference>
<gene>
    <name evidence="8" type="ORF">CEUSTIGMA_g2835.t1</name>
</gene>
<dbReference type="EMBL" id="BEGY01000012">
    <property type="protein sequence ID" value="GAX75391.1"/>
    <property type="molecule type" value="Genomic_DNA"/>
</dbReference>
<feature type="transmembrane region" description="Helical" evidence="6">
    <location>
        <begin position="68"/>
        <end position="85"/>
    </location>
</feature>
<feature type="transmembrane region" description="Helical" evidence="6">
    <location>
        <begin position="148"/>
        <end position="168"/>
    </location>
</feature>
<sequence>MANFDAPGAQPLPTSVEVREIDENTLDESVLKTIWRDLVTIGKNVRTVLIPINWKFNTNQQALRNWDLWGPLIFMLLLATTLSWGSQSASTIFAMVFAECGLGAIVLTINVIVLGGDIVFFQALCLLGYCLFPICISAIVCASFSQTWVRGIALLLGLGWASAATIPFMGKAVPPGRQTLAIYPVVLMYCSIGWLALVKS</sequence>
<dbReference type="Pfam" id="PF04893">
    <property type="entry name" value="Yip1"/>
    <property type="match status" value="1"/>
</dbReference>
<dbReference type="GO" id="GO:0000139">
    <property type="term" value="C:Golgi membrane"/>
    <property type="evidence" value="ECO:0007669"/>
    <property type="project" value="UniProtKB-SubCell"/>
</dbReference>
<organism evidence="8 9">
    <name type="scientific">Chlamydomonas eustigma</name>
    <dbReference type="NCBI Taxonomy" id="1157962"/>
    <lineage>
        <taxon>Eukaryota</taxon>
        <taxon>Viridiplantae</taxon>
        <taxon>Chlorophyta</taxon>
        <taxon>core chlorophytes</taxon>
        <taxon>Chlorophyceae</taxon>
        <taxon>CS clade</taxon>
        <taxon>Chlamydomonadales</taxon>
        <taxon>Chlamydomonadaceae</taxon>
        <taxon>Chlamydomonas</taxon>
    </lineage>
</organism>
<evidence type="ECO:0000256" key="4">
    <source>
        <dbReference type="ARBA" id="ARBA00022989"/>
    </source>
</evidence>
<dbReference type="AlphaFoldDB" id="A0A250WX50"/>
<dbReference type="InterPro" id="IPR006977">
    <property type="entry name" value="Yip1_dom"/>
</dbReference>
<protein>
    <recommendedName>
        <fullName evidence="6">Protein YIP</fullName>
    </recommendedName>
</protein>
<dbReference type="STRING" id="1157962.A0A250WX50"/>
<evidence type="ECO:0000256" key="1">
    <source>
        <dbReference type="ARBA" id="ARBA00004141"/>
    </source>
</evidence>
<feature type="transmembrane region" description="Helical" evidence="6">
    <location>
        <begin position="92"/>
        <end position="113"/>
    </location>
</feature>
<dbReference type="OrthoDB" id="411251at2759"/>
<dbReference type="GO" id="GO:0005802">
    <property type="term" value="C:trans-Golgi network"/>
    <property type="evidence" value="ECO:0007669"/>
    <property type="project" value="TreeGrafter"/>
</dbReference>
<keyword evidence="9" id="KW-1185">Reference proteome</keyword>
<proteinExistence type="inferred from homology"/>
<reference evidence="8 9" key="1">
    <citation type="submission" date="2017-08" db="EMBL/GenBank/DDBJ databases">
        <title>Acidophilic green algal genome provides insights into adaptation to an acidic environment.</title>
        <authorList>
            <person name="Hirooka S."/>
            <person name="Hirose Y."/>
            <person name="Kanesaki Y."/>
            <person name="Higuchi S."/>
            <person name="Fujiwara T."/>
            <person name="Onuma R."/>
            <person name="Era A."/>
            <person name="Ohbayashi R."/>
            <person name="Uzuka A."/>
            <person name="Nozaki H."/>
            <person name="Yoshikawa H."/>
            <person name="Miyagishima S.Y."/>
        </authorList>
    </citation>
    <scope>NUCLEOTIDE SEQUENCE [LARGE SCALE GENOMIC DNA]</scope>
    <source>
        <strain evidence="8 9">NIES-2499</strain>
    </source>
</reference>
<evidence type="ECO:0000313" key="9">
    <source>
        <dbReference type="Proteomes" id="UP000232323"/>
    </source>
</evidence>
<evidence type="ECO:0000259" key="7">
    <source>
        <dbReference type="Pfam" id="PF04893"/>
    </source>
</evidence>
<accession>A0A250WX50</accession>
<dbReference type="GO" id="GO:0006888">
    <property type="term" value="P:endoplasmic reticulum to Golgi vesicle-mediated transport"/>
    <property type="evidence" value="ECO:0007669"/>
    <property type="project" value="InterPro"/>
</dbReference>
<comment type="subcellular location">
    <subcellularLocation>
        <location evidence="6">Golgi apparatus membrane</location>
        <topology evidence="6">Multi-pass membrane protein</topology>
    </subcellularLocation>
    <subcellularLocation>
        <location evidence="1">Membrane</location>
        <topology evidence="1">Multi-pass membrane protein</topology>
    </subcellularLocation>
</comment>
<comment type="similarity">
    <text evidence="2 6">Belongs to the YIP1 family.</text>
</comment>
<evidence type="ECO:0000313" key="8">
    <source>
        <dbReference type="EMBL" id="GAX75391.1"/>
    </source>
</evidence>
<dbReference type="PANTHER" id="PTHR21236:SF1">
    <property type="entry name" value="PROTEIN YIPF6"/>
    <property type="match status" value="1"/>
</dbReference>
<dbReference type="InterPro" id="IPR045231">
    <property type="entry name" value="Yip1/4-like"/>
</dbReference>
<keyword evidence="5 6" id="KW-0472">Membrane</keyword>
<evidence type="ECO:0000256" key="3">
    <source>
        <dbReference type="ARBA" id="ARBA00022692"/>
    </source>
</evidence>
<comment type="caution">
    <text evidence="8">The sequence shown here is derived from an EMBL/GenBank/DDBJ whole genome shotgun (WGS) entry which is preliminary data.</text>
</comment>